<reference evidence="1 2" key="2">
    <citation type="submission" date="2020-06" db="EMBL/GenBank/DDBJ databases">
        <title>Complete Genome Sequence of Clostridium muelleri sp. nov. P21T, an Acid-Alcohol Producing Acetogen Isolated from Old Hay.</title>
        <authorList>
            <person name="Duncan K.E."/>
            <person name="Tanner R.S."/>
        </authorList>
    </citation>
    <scope>NUCLEOTIDE SEQUENCE [LARGE SCALE GENOMIC DNA]</scope>
    <source>
        <strain evidence="1 2">P21</strain>
    </source>
</reference>
<comment type="caution">
    <text evidence="1">The sequence shown here is derived from an EMBL/GenBank/DDBJ whole genome shotgun (WGS) entry which is preliminary data.</text>
</comment>
<protein>
    <submittedName>
        <fullName evidence="1">Uncharacterized protein</fullName>
    </submittedName>
</protein>
<reference evidence="1 2" key="1">
    <citation type="submission" date="2020-04" db="EMBL/GenBank/DDBJ databases">
        <authorList>
            <person name="Doyle D.A."/>
        </authorList>
    </citation>
    <scope>NUCLEOTIDE SEQUENCE [LARGE SCALE GENOMIC DNA]</scope>
    <source>
        <strain evidence="1 2">P21</strain>
    </source>
</reference>
<dbReference type="AlphaFoldDB" id="A0A7Y0EFS9"/>
<keyword evidence="2" id="KW-1185">Reference proteome</keyword>
<dbReference type="RefSeq" id="WP_169297191.1">
    <property type="nucleotide sequence ID" value="NZ_JABBNI010000014.1"/>
</dbReference>
<evidence type="ECO:0000313" key="1">
    <source>
        <dbReference type="EMBL" id="NMM62586.1"/>
    </source>
</evidence>
<dbReference type="Proteomes" id="UP000537131">
    <property type="component" value="Unassembled WGS sequence"/>
</dbReference>
<gene>
    <name evidence="1" type="ORF">HBE96_07745</name>
</gene>
<accession>A0A7Y0EFS9</accession>
<dbReference type="EMBL" id="JABBNI010000014">
    <property type="protein sequence ID" value="NMM62586.1"/>
    <property type="molecule type" value="Genomic_DNA"/>
</dbReference>
<evidence type="ECO:0000313" key="2">
    <source>
        <dbReference type="Proteomes" id="UP000537131"/>
    </source>
</evidence>
<sequence length="319" mass="36258">MSINIPSYYYTEVGKRVKGESIASLKDKMAKASVNIADNVHNKLDTSKCIDLSTSEGRASVHLSNEELKGIEEAKKHVGKVDLSEIENKPIEYEVVVNNREGRPLDYYNFENCVNSMSELNDNQKTTLRNAIITSTESVNGQQQDSNTFGMRISQTNMELKYISQELVPKQYQEQFNSIVDKYTDKLTDRYTKFLKDFETAIANTKDPALIAGGWREKAKESLVSLQNETDTFHTSKRQYDTLYKNVDIKNDAKIKESLASLYDNFIKNDASYTNSVDPVDQTQLINEVKYLSEKWNAVIDQINGSTSLKFKTSLNCVI</sequence>
<organism evidence="1 2">
    <name type="scientific">Clostridium muellerianum</name>
    <dbReference type="NCBI Taxonomy" id="2716538"/>
    <lineage>
        <taxon>Bacteria</taxon>
        <taxon>Bacillati</taxon>
        <taxon>Bacillota</taxon>
        <taxon>Clostridia</taxon>
        <taxon>Eubacteriales</taxon>
        <taxon>Clostridiaceae</taxon>
        <taxon>Clostridium</taxon>
    </lineage>
</organism>
<name>A0A7Y0EFS9_9CLOT</name>
<proteinExistence type="predicted"/>